<dbReference type="PANTHER" id="PTHR34512:SF30">
    <property type="entry name" value="OUTER MEMBRANE PROTEIN ASSEMBLY FACTOR BAMB"/>
    <property type="match status" value="1"/>
</dbReference>
<protein>
    <submittedName>
        <fullName evidence="2">12726_t:CDS:1</fullName>
    </submittedName>
</protein>
<dbReference type="InterPro" id="IPR015943">
    <property type="entry name" value="WD40/YVTN_repeat-like_dom_sf"/>
</dbReference>
<keyword evidence="3" id="KW-1185">Reference proteome</keyword>
<evidence type="ECO:0000313" key="3">
    <source>
        <dbReference type="Proteomes" id="UP000789375"/>
    </source>
</evidence>
<dbReference type="AlphaFoldDB" id="A0A9N9B530"/>
<dbReference type="Pfam" id="PF13360">
    <property type="entry name" value="PQQ_2"/>
    <property type="match status" value="1"/>
</dbReference>
<dbReference type="SMART" id="SM00564">
    <property type="entry name" value="PQQ"/>
    <property type="match status" value="3"/>
</dbReference>
<dbReference type="EMBL" id="CAJVPP010001363">
    <property type="protein sequence ID" value="CAG8551036.1"/>
    <property type="molecule type" value="Genomic_DNA"/>
</dbReference>
<dbReference type="PANTHER" id="PTHR34512">
    <property type="entry name" value="CELL SURFACE PROTEIN"/>
    <property type="match status" value="1"/>
</dbReference>
<proteinExistence type="predicted"/>
<dbReference type="Gene3D" id="2.130.10.10">
    <property type="entry name" value="YVTN repeat-like/Quinoprotein amine dehydrogenase"/>
    <property type="match status" value="1"/>
</dbReference>
<dbReference type="SUPFAM" id="SSF50998">
    <property type="entry name" value="Quinoprotein alcohol dehydrogenase-like"/>
    <property type="match status" value="1"/>
</dbReference>
<sequence length="221" mass="23833">MKSSTENLLVCSTAGKVIAINKKDGTRVWKTKLSGVESGVGALFVFDNKVYVGMNGYLIALNLADGTVIWNNPLSTMWWSEVSVIVTGTNSNSNASSYKSQGSVVLVGSFGKVCGIDPDLGGTLWKNELKGAGFKLPCLMLDSSAPDAVLVGCGKRLYKINIYNGQTIWEHKLSNVLLAPSCVTMATQQSSLQAAFTYTGFNNNPIAQQHKRREREKNSGD</sequence>
<comment type="caution">
    <text evidence="2">The sequence shown here is derived from an EMBL/GenBank/DDBJ whole genome shotgun (WGS) entry which is preliminary data.</text>
</comment>
<organism evidence="2 3">
    <name type="scientific">Funneliformis mosseae</name>
    <name type="common">Endomycorrhizal fungus</name>
    <name type="synonym">Glomus mosseae</name>
    <dbReference type="NCBI Taxonomy" id="27381"/>
    <lineage>
        <taxon>Eukaryota</taxon>
        <taxon>Fungi</taxon>
        <taxon>Fungi incertae sedis</taxon>
        <taxon>Mucoromycota</taxon>
        <taxon>Glomeromycotina</taxon>
        <taxon>Glomeromycetes</taxon>
        <taxon>Glomerales</taxon>
        <taxon>Glomeraceae</taxon>
        <taxon>Funneliformis</taxon>
    </lineage>
</organism>
<evidence type="ECO:0000313" key="2">
    <source>
        <dbReference type="EMBL" id="CAG8551036.1"/>
    </source>
</evidence>
<accession>A0A9N9B530</accession>
<dbReference type="InterPro" id="IPR018391">
    <property type="entry name" value="PQQ_b-propeller_rpt"/>
</dbReference>
<dbReference type="InterPro" id="IPR002372">
    <property type="entry name" value="PQQ_rpt_dom"/>
</dbReference>
<name>A0A9N9B530_FUNMO</name>
<evidence type="ECO:0000259" key="1">
    <source>
        <dbReference type="Pfam" id="PF13360"/>
    </source>
</evidence>
<reference evidence="2" key="1">
    <citation type="submission" date="2021-06" db="EMBL/GenBank/DDBJ databases">
        <authorList>
            <person name="Kallberg Y."/>
            <person name="Tangrot J."/>
            <person name="Rosling A."/>
        </authorList>
    </citation>
    <scope>NUCLEOTIDE SEQUENCE</scope>
    <source>
        <strain evidence="2">87-6 pot B 2015</strain>
    </source>
</reference>
<dbReference type="InterPro" id="IPR011047">
    <property type="entry name" value="Quinoprotein_ADH-like_sf"/>
</dbReference>
<feature type="domain" description="Pyrrolo-quinoline quinone repeat" evidence="1">
    <location>
        <begin position="15"/>
        <end position="174"/>
    </location>
</feature>
<dbReference type="Proteomes" id="UP000789375">
    <property type="component" value="Unassembled WGS sequence"/>
</dbReference>
<gene>
    <name evidence="2" type="ORF">FMOSSE_LOCUS6468</name>
</gene>